<evidence type="ECO:0000256" key="4">
    <source>
        <dbReference type="ARBA" id="ARBA00022801"/>
    </source>
</evidence>
<evidence type="ECO:0000256" key="6">
    <source>
        <dbReference type="ARBA" id="ARBA00023211"/>
    </source>
</evidence>
<keyword evidence="8" id="KW-1185">Reference proteome</keyword>
<dbReference type="Gene3D" id="3.90.79.10">
    <property type="entry name" value="Nucleoside Triphosphate Pyrophosphohydrolase"/>
    <property type="match status" value="1"/>
</dbReference>
<reference evidence="7 8" key="1">
    <citation type="submission" date="2015-08" db="EMBL/GenBank/DDBJ databases">
        <authorList>
            <person name="Babu N.S."/>
            <person name="Beckwith C.J."/>
            <person name="Beseler K.G."/>
            <person name="Brison A."/>
            <person name="Carone J.V."/>
            <person name="Caskin T.P."/>
            <person name="Diamond M."/>
            <person name="Durham M.E."/>
            <person name="Foxe J.M."/>
            <person name="Go M."/>
            <person name="Henderson B.A."/>
            <person name="Jones I.B."/>
            <person name="McGettigan J.A."/>
            <person name="Micheletti S.J."/>
            <person name="Nasrallah M.E."/>
            <person name="Ortiz D."/>
            <person name="Piller C.R."/>
            <person name="Privatt S.R."/>
            <person name="Schneider S.L."/>
            <person name="Sharp S."/>
            <person name="Smith T.C."/>
            <person name="Stanton J.D."/>
            <person name="Ullery H.E."/>
            <person name="Wilson R.J."/>
            <person name="Serrano M.G."/>
            <person name="Buck G."/>
            <person name="Lee V."/>
            <person name="Wang Y."/>
            <person name="Carvalho R."/>
            <person name="Voegtly L."/>
            <person name="Shi R."/>
            <person name="Duckworth R."/>
            <person name="Johnson A."/>
            <person name="Loviza R."/>
            <person name="Walstead R."/>
            <person name="Shah Z."/>
            <person name="Kiflezghi M."/>
            <person name="Wade K."/>
            <person name="Ball S.L."/>
            <person name="Bradley K.W."/>
            <person name="Asai D.J."/>
            <person name="Bowman C.A."/>
            <person name="Russell D.A."/>
            <person name="Pope W.H."/>
            <person name="Jacobs-Sera D."/>
            <person name="Hendrix R.W."/>
            <person name="Hatfull G.F."/>
        </authorList>
    </citation>
    <scope>NUCLEOTIDE SEQUENCE [LARGE SCALE GENOMIC DNA]</scope>
    <source>
        <strain evidence="7 8">PUDD_83A45</strain>
    </source>
</reference>
<evidence type="ECO:0000313" key="7">
    <source>
        <dbReference type="EMBL" id="AKV58557.1"/>
    </source>
</evidence>
<sequence>MDKARTTGAVSADKGDAIDVTDTTGYGGARLSATVILLRDDADGMKVWVQERVLSMLNYPGLTVFPGGGVDTRDFPGRSWDDGELWQGRSAISLARQLGVTKYKARAILFAAVRELFEETGIFLAVDGTGEVLSDARTYHDQRMTLETHELSLTDVLQKNKLAVCGDLLHPFARWVGNSESGMWFDTFSFLAANPEGQEPDAETDEADDANWFSPSLLMDGWRAGLVRFAPPTWMQIMELTSYDSVAEIIEAAKHRTITPVVGDPVDDPRMEEYFYRAPQDRIGRKL</sequence>
<dbReference type="SUPFAM" id="SSF55811">
    <property type="entry name" value="Nudix"/>
    <property type="match status" value="1"/>
</dbReference>
<dbReference type="InterPro" id="IPR015797">
    <property type="entry name" value="NUDIX_hydrolase-like_dom_sf"/>
</dbReference>
<dbReference type="EMBL" id="CP012342">
    <property type="protein sequence ID" value="AKV58557.1"/>
    <property type="molecule type" value="Genomic_DNA"/>
</dbReference>
<protein>
    <submittedName>
        <fullName evidence="7">NUDIX hydrolase</fullName>
    </submittedName>
</protein>
<comment type="cofactor">
    <cofactor evidence="1">
        <name>Mn(2+)</name>
        <dbReference type="ChEBI" id="CHEBI:29035"/>
    </cofactor>
</comment>
<comment type="cofactor">
    <cofactor evidence="2">
        <name>Mg(2+)</name>
        <dbReference type="ChEBI" id="CHEBI:18420"/>
    </cofactor>
</comment>
<dbReference type="PATRIC" id="fig|156976.3.peg.894"/>
<keyword evidence="3" id="KW-0479">Metal-binding</keyword>
<dbReference type="PANTHER" id="PTHR12318:SF0">
    <property type="entry name" value="ACYL-COENZYME A DIPHOSPHATASE NUDT19"/>
    <property type="match status" value="1"/>
</dbReference>
<organism evidence="7 8">
    <name type="scientific">Corynebacterium riegelii</name>
    <dbReference type="NCBI Taxonomy" id="156976"/>
    <lineage>
        <taxon>Bacteria</taxon>
        <taxon>Bacillati</taxon>
        <taxon>Actinomycetota</taxon>
        <taxon>Actinomycetes</taxon>
        <taxon>Mycobacteriales</taxon>
        <taxon>Corynebacteriaceae</taxon>
        <taxon>Corynebacterium</taxon>
    </lineage>
</organism>
<evidence type="ECO:0000256" key="1">
    <source>
        <dbReference type="ARBA" id="ARBA00001936"/>
    </source>
</evidence>
<dbReference type="Proteomes" id="UP000060016">
    <property type="component" value="Chromosome"/>
</dbReference>
<dbReference type="CDD" id="cd18870">
    <property type="entry name" value="NUDIX_AcylCoAdiphos_Nudt19"/>
    <property type="match status" value="1"/>
</dbReference>
<keyword evidence="6" id="KW-0464">Manganese</keyword>
<evidence type="ECO:0000256" key="3">
    <source>
        <dbReference type="ARBA" id="ARBA00022723"/>
    </source>
</evidence>
<dbReference type="PANTHER" id="PTHR12318">
    <property type="entry name" value="TESTOSTERONE-REGULATED PROTEIN RP2"/>
    <property type="match status" value="1"/>
</dbReference>
<dbReference type="GO" id="GO:0016818">
    <property type="term" value="F:hydrolase activity, acting on acid anhydrides, in phosphorus-containing anhydrides"/>
    <property type="evidence" value="ECO:0007669"/>
    <property type="project" value="InterPro"/>
</dbReference>
<dbReference type="RefSeq" id="WP_052204645.1">
    <property type="nucleotide sequence ID" value="NZ_CAUPEA010000006.1"/>
</dbReference>
<accession>A0A0K1RAV0</accession>
<evidence type="ECO:0000256" key="5">
    <source>
        <dbReference type="ARBA" id="ARBA00022842"/>
    </source>
</evidence>
<dbReference type="KEGG" id="crie:AK829_04510"/>
<dbReference type="GO" id="GO:0046872">
    <property type="term" value="F:metal ion binding"/>
    <property type="evidence" value="ECO:0007669"/>
    <property type="project" value="UniProtKB-KW"/>
</dbReference>
<keyword evidence="5" id="KW-0460">Magnesium</keyword>
<dbReference type="AlphaFoldDB" id="A0A0K1RAV0"/>
<gene>
    <name evidence="7" type="ORF">AK829_04510</name>
</gene>
<name>A0A0K1RAV0_9CORY</name>
<proteinExistence type="predicted"/>
<keyword evidence="4 7" id="KW-0378">Hydrolase</keyword>
<dbReference type="STRING" id="156976.AK829_04510"/>
<evidence type="ECO:0000313" key="8">
    <source>
        <dbReference type="Proteomes" id="UP000060016"/>
    </source>
</evidence>
<evidence type="ECO:0000256" key="2">
    <source>
        <dbReference type="ARBA" id="ARBA00001946"/>
    </source>
</evidence>
<dbReference type="InterPro" id="IPR039121">
    <property type="entry name" value="NUDT19"/>
</dbReference>